<comment type="similarity">
    <text evidence="1">Belongs to the sulfatase family.</text>
</comment>
<dbReference type="GO" id="GO:0004065">
    <property type="term" value="F:arylsulfatase activity"/>
    <property type="evidence" value="ECO:0007669"/>
    <property type="project" value="TreeGrafter"/>
</dbReference>
<dbReference type="Gene3D" id="3.40.720.10">
    <property type="entry name" value="Alkaline Phosphatase, subunit A"/>
    <property type="match status" value="1"/>
</dbReference>
<gene>
    <name evidence="3" type="ORF">FE784_22535</name>
</gene>
<dbReference type="PANTHER" id="PTHR42693:SF33">
    <property type="entry name" value="ARYLSULFATASE"/>
    <property type="match status" value="1"/>
</dbReference>
<dbReference type="AlphaFoldDB" id="A0A5C4T6Q0"/>
<evidence type="ECO:0000256" key="1">
    <source>
        <dbReference type="ARBA" id="ARBA00008779"/>
    </source>
</evidence>
<comment type="caution">
    <text evidence="3">The sequence shown here is derived from an EMBL/GenBank/DDBJ whole genome shotgun (WGS) entry which is preliminary data.</text>
</comment>
<proteinExistence type="inferred from homology"/>
<evidence type="ECO:0000313" key="3">
    <source>
        <dbReference type="EMBL" id="TNJ64007.1"/>
    </source>
</evidence>
<name>A0A5C4T6Q0_9BACL</name>
<sequence>MKKKPNFVIILADDLGFSDIGCFGCHIETPNLDKLAAGGIRLTQFTNTARCSPSRASLLTGLHH</sequence>
<organism evidence="3 4">
    <name type="scientific">Paenibacillus hemerocallicola</name>
    <dbReference type="NCBI Taxonomy" id="1172614"/>
    <lineage>
        <taxon>Bacteria</taxon>
        <taxon>Bacillati</taxon>
        <taxon>Bacillota</taxon>
        <taxon>Bacilli</taxon>
        <taxon>Bacillales</taxon>
        <taxon>Paenibacillaceae</taxon>
        <taxon>Paenibacillus</taxon>
    </lineage>
</organism>
<dbReference type="InterPro" id="IPR017850">
    <property type="entry name" value="Alkaline_phosphatase_core_sf"/>
</dbReference>
<evidence type="ECO:0000313" key="4">
    <source>
        <dbReference type="Proteomes" id="UP000307943"/>
    </source>
</evidence>
<accession>A0A5C4T6Q0</accession>
<dbReference type="PANTHER" id="PTHR42693">
    <property type="entry name" value="ARYLSULFATASE FAMILY MEMBER"/>
    <property type="match status" value="1"/>
</dbReference>
<dbReference type="SUPFAM" id="SSF53649">
    <property type="entry name" value="Alkaline phosphatase-like"/>
    <property type="match status" value="1"/>
</dbReference>
<dbReference type="InterPro" id="IPR000917">
    <property type="entry name" value="Sulfatase_N"/>
</dbReference>
<dbReference type="EMBL" id="VDCQ01000035">
    <property type="protein sequence ID" value="TNJ64007.1"/>
    <property type="molecule type" value="Genomic_DNA"/>
</dbReference>
<protein>
    <recommendedName>
        <fullName evidence="2">Sulfatase N-terminal domain-containing protein</fullName>
    </recommendedName>
</protein>
<dbReference type="Proteomes" id="UP000307943">
    <property type="component" value="Unassembled WGS sequence"/>
</dbReference>
<dbReference type="OrthoDB" id="9762324at2"/>
<feature type="domain" description="Sulfatase N-terminal" evidence="2">
    <location>
        <begin position="5"/>
        <end position="63"/>
    </location>
</feature>
<evidence type="ECO:0000259" key="2">
    <source>
        <dbReference type="Pfam" id="PF00884"/>
    </source>
</evidence>
<keyword evidence="4" id="KW-1185">Reference proteome</keyword>
<reference evidence="3 4" key="1">
    <citation type="submission" date="2019-05" db="EMBL/GenBank/DDBJ databases">
        <title>We sequenced the genome of Paenibacillus hemerocallicola KCTC 33185 for further insight into its adaptation and study the phylogeny of Paenibacillus.</title>
        <authorList>
            <person name="Narsing Rao M.P."/>
        </authorList>
    </citation>
    <scope>NUCLEOTIDE SEQUENCE [LARGE SCALE GENOMIC DNA]</scope>
    <source>
        <strain evidence="3 4">KCTC 33185</strain>
    </source>
</reference>
<dbReference type="Pfam" id="PF00884">
    <property type="entry name" value="Sulfatase"/>
    <property type="match status" value="1"/>
</dbReference>
<dbReference type="InterPro" id="IPR050738">
    <property type="entry name" value="Sulfatase"/>
</dbReference>